<accession>A0A1E7F8S6</accession>
<sequence>MTRPKVSAICSSSSSTTATTSSMFSLFCFAMLIAIGTSNIPTGAQATLAEEREQEQEHVDNNSFTSIENDFKYDENNKLASYYIVYPANRPDCTYTANLHGTTPHTGFIAAALEGAALERVFPDYSTDGTADKRCLAACLEKGTDISIAGYTMPHFHFEASRPPITDKDYDRFEQWYSMSCRRVEVCLINYASRKSPLHVYWIDPSNVGLPRDDDRSKKREQAVLQYGERKTNCFHSYIGHVFEAYGIDRNYETDEEVVNFYERIVIGHTTTKAFGTSPPSGSSDKTDRFTNKNELEVEVKRTLQTEWTKHKTVERTFSSLGFSVGRLPNDVFASMGSFYYNNRHNVVNEEWVGKGLFVNWWETDIKFIAMPWSIKQKWQHRLNELVSEWSGVEVEETSMYGMRQYEQGARLLSHVDRLTTHAVSLIVNIAQDNLANPWPVEIFDHADRLHEVNMKAGDIVYYESAKNLHSRNRPLTCKEGGCHFVNLFTHYRPKADGDRWFTNLDDMPNRPAPLLKGEVDYDQDETICTLGNDYNKAEGGQIGVGTVDCKDPKLGSNVSPTLFKATSEYDLYRWWKATADPNFIGFGHSQKLHNDDGVDIDADVDVEDSSGTPSTAIINDDASSDELIPGWRWVKDKLVNVRFSQKSNTMAASTTNVGTRHDEM</sequence>
<evidence type="ECO:0000313" key="1">
    <source>
        <dbReference type="EMBL" id="OEU14567.1"/>
    </source>
</evidence>
<gene>
    <name evidence="1" type="ORF">FRACYDRAFT_241115</name>
</gene>
<protein>
    <submittedName>
        <fullName evidence="1">Uncharacterized protein</fullName>
    </submittedName>
</protein>
<dbReference type="AlphaFoldDB" id="A0A1E7F8S6"/>
<dbReference type="OrthoDB" id="41875at2759"/>
<evidence type="ECO:0000313" key="2">
    <source>
        <dbReference type="Proteomes" id="UP000095751"/>
    </source>
</evidence>
<dbReference type="KEGG" id="fcy:FRACYDRAFT_241115"/>
<dbReference type="Proteomes" id="UP000095751">
    <property type="component" value="Unassembled WGS sequence"/>
</dbReference>
<name>A0A1E7F8S6_9STRA</name>
<organism evidence="1 2">
    <name type="scientific">Fragilariopsis cylindrus CCMP1102</name>
    <dbReference type="NCBI Taxonomy" id="635003"/>
    <lineage>
        <taxon>Eukaryota</taxon>
        <taxon>Sar</taxon>
        <taxon>Stramenopiles</taxon>
        <taxon>Ochrophyta</taxon>
        <taxon>Bacillariophyta</taxon>
        <taxon>Bacillariophyceae</taxon>
        <taxon>Bacillariophycidae</taxon>
        <taxon>Bacillariales</taxon>
        <taxon>Bacillariaceae</taxon>
        <taxon>Fragilariopsis</taxon>
    </lineage>
</organism>
<reference evidence="1 2" key="1">
    <citation type="submission" date="2016-09" db="EMBL/GenBank/DDBJ databases">
        <title>Extensive genetic diversity and differential bi-allelic expression allows diatom success in the polar Southern Ocean.</title>
        <authorList>
            <consortium name="DOE Joint Genome Institute"/>
            <person name="Mock T."/>
            <person name="Otillar R.P."/>
            <person name="Strauss J."/>
            <person name="Dupont C."/>
            <person name="Frickenhaus S."/>
            <person name="Maumus F."/>
            <person name="Mcmullan M."/>
            <person name="Sanges R."/>
            <person name="Schmutz J."/>
            <person name="Toseland A."/>
            <person name="Valas R."/>
            <person name="Veluchamy A."/>
            <person name="Ward B.J."/>
            <person name="Allen A."/>
            <person name="Barry K."/>
            <person name="Falciatore A."/>
            <person name="Ferrante M."/>
            <person name="Fortunato A.E."/>
            <person name="Gloeckner G."/>
            <person name="Gruber A."/>
            <person name="Hipkin R."/>
            <person name="Janech M."/>
            <person name="Kroth P."/>
            <person name="Leese F."/>
            <person name="Lindquist E."/>
            <person name="Lyon B.R."/>
            <person name="Martin J."/>
            <person name="Mayer C."/>
            <person name="Parker M."/>
            <person name="Quesneville H."/>
            <person name="Raymond J."/>
            <person name="Uhlig C."/>
            <person name="Valentin K.U."/>
            <person name="Worden A.Z."/>
            <person name="Armbrust E.V."/>
            <person name="Bowler C."/>
            <person name="Green B."/>
            <person name="Moulton V."/>
            <person name="Van Oosterhout C."/>
            <person name="Grigoriev I."/>
        </authorList>
    </citation>
    <scope>NUCLEOTIDE SEQUENCE [LARGE SCALE GENOMIC DNA]</scope>
    <source>
        <strain evidence="1 2">CCMP1102</strain>
    </source>
</reference>
<dbReference type="EMBL" id="KV784360">
    <property type="protein sequence ID" value="OEU14567.1"/>
    <property type="molecule type" value="Genomic_DNA"/>
</dbReference>
<proteinExistence type="predicted"/>
<keyword evidence="2" id="KW-1185">Reference proteome</keyword>
<dbReference type="InParanoid" id="A0A1E7F8S6"/>